<organism evidence="3 6">
    <name type="scientific">Streptomyces acidiscabies</name>
    <dbReference type="NCBI Taxonomy" id="42234"/>
    <lineage>
        <taxon>Bacteria</taxon>
        <taxon>Bacillati</taxon>
        <taxon>Actinomycetota</taxon>
        <taxon>Actinomycetes</taxon>
        <taxon>Kitasatosporales</taxon>
        <taxon>Streptomycetaceae</taxon>
        <taxon>Streptomyces</taxon>
    </lineage>
</organism>
<gene>
    <name evidence="3" type="ORF">PV399_40410</name>
    <name evidence="4" type="ORF">PV666_43995</name>
</gene>
<dbReference type="AlphaFoldDB" id="A0AAP6BJM7"/>
<dbReference type="PROSITE" id="PS51257">
    <property type="entry name" value="PROKAR_LIPOPROTEIN"/>
    <property type="match status" value="1"/>
</dbReference>
<evidence type="ECO:0008006" key="7">
    <source>
        <dbReference type="Google" id="ProtNLM"/>
    </source>
</evidence>
<feature type="signal peptide" evidence="2">
    <location>
        <begin position="1"/>
        <end position="18"/>
    </location>
</feature>
<dbReference type="Proteomes" id="UP001272987">
    <property type="component" value="Unassembled WGS sequence"/>
</dbReference>
<feature type="region of interest" description="Disordered" evidence="1">
    <location>
        <begin position="69"/>
        <end position="128"/>
    </location>
</feature>
<evidence type="ECO:0000256" key="1">
    <source>
        <dbReference type="SAM" id="MobiDB-lite"/>
    </source>
</evidence>
<dbReference type="EMBL" id="JARAWC010000048">
    <property type="protein sequence ID" value="MDX2965926.1"/>
    <property type="molecule type" value="Genomic_DNA"/>
</dbReference>
<evidence type="ECO:0000313" key="5">
    <source>
        <dbReference type="Proteomes" id="UP001272987"/>
    </source>
</evidence>
<dbReference type="EMBL" id="JARAWP010000038">
    <property type="protein sequence ID" value="MDX3024786.1"/>
    <property type="molecule type" value="Genomic_DNA"/>
</dbReference>
<feature type="compositionally biased region" description="Basic and acidic residues" evidence="1">
    <location>
        <begin position="93"/>
        <end position="103"/>
    </location>
</feature>
<evidence type="ECO:0000313" key="3">
    <source>
        <dbReference type="EMBL" id="MDX2965926.1"/>
    </source>
</evidence>
<dbReference type="Proteomes" id="UP001282288">
    <property type="component" value="Unassembled WGS sequence"/>
</dbReference>
<comment type="caution">
    <text evidence="3">The sequence shown here is derived from an EMBL/GenBank/DDBJ whole genome shotgun (WGS) entry which is preliminary data.</text>
</comment>
<name>A0AAP6BJM7_9ACTN</name>
<keyword evidence="5" id="KW-1185">Reference proteome</keyword>
<evidence type="ECO:0000256" key="2">
    <source>
        <dbReference type="SAM" id="SignalP"/>
    </source>
</evidence>
<proteinExistence type="predicted"/>
<keyword evidence="2" id="KW-0732">Signal</keyword>
<accession>A0AAP6BJM7</accession>
<protein>
    <recommendedName>
        <fullName evidence="7">Lipoprotein</fullName>
    </recommendedName>
</protein>
<sequence>MHRTTTTATLLVTVAASALTGCVTVQHHPTAPGASAVPVPAPAVPPLPRPDGKGRVRVIQAPAREALDMVAPARTEAPARRKGVEPVPVPAARGREEVGGREKVHPRRSAVPHEPAGPRIEIPDVESEVRRRADVCALGRQYGGWREGSPEARICDEAYGR</sequence>
<evidence type="ECO:0000313" key="6">
    <source>
        <dbReference type="Proteomes" id="UP001282288"/>
    </source>
</evidence>
<evidence type="ECO:0000313" key="4">
    <source>
        <dbReference type="EMBL" id="MDX3024786.1"/>
    </source>
</evidence>
<reference evidence="3 5" key="1">
    <citation type="journal article" date="2023" name="Microb. Genom.">
        <title>Mesoterricola silvestris gen. nov., sp. nov., Mesoterricola sediminis sp. nov., Geothrix oryzae sp. nov., Geothrix edaphica sp. nov., Geothrix rubra sp. nov., and Geothrix limicola sp. nov., six novel members of Acidobacteriota isolated from soils.</title>
        <authorList>
            <person name="Weisberg A.J."/>
            <person name="Pearce E."/>
            <person name="Kramer C.G."/>
            <person name="Chang J.H."/>
            <person name="Clarke C.R."/>
        </authorList>
    </citation>
    <scope>NUCLEOTIDE SEQUENCE</scope>
    <source>
        <strain evidence="4 5">NB05-1H</strain>
        <strain evidence="3">NRRL_B-16521</strain>
    </source>
</reference>
<feature type="chain" id="PRO_5043044609" description="Lipoprotein" evidence="2">
    <location>
        <begin position="19"/>
        <end position="161"/>
    </location>
</feature>